<feature type="region of interest" description="Disordered" evidence="8">
    <location>
        <begin position="198"/>
        <end position="227"/>
    </location>
</feature>
<dbReference type="SMART" id="SM00355">
    <property type="entry name" value="ZnF_C2H2"/>
    <property type="match status" value="2"/>
</dbReference>
<evidence type="ECO:0000256" key="6">
    <source>
        <dbReference type="ARBA" id="ARBA00023242"/>
    </source>
</evidence>
<dbReference type="Gene3D" id="3.30.160.60">
    <property type="entry name" value="Classic Zinc Finger"/>
    <property type="match status" value="2"/>
</dbReference>
<dbReference type="InterPro" id="IPR036236">
    <property type="entry name" value="Znf_C2H2_sf"/>
</dbReference>
<evidence type="ECO:0000256" key="8">
    <source>
        <dbReference type="SAM" id="MobiDB-lite"/>
    </source>
</evidence>
<dbReference type="InterPro" id="IPR013087">
    <property type="entry name" value="Znf_C2H2_type"/>
</dbReference>
<feature type="domain" description="C2H2-type" evidence="9">
    <location>
        <begin position="28"/>
        <end position="55"/>
    </location>
</feature>
<organism evidence="10 11">
    <name type="scientific">Sporothrix bragantina</name>
    <dbReference type="NCBI Taxonomy" id="671064"/>
    <lineage>
        <taxon>Eukaryota</taxon>
        <taxon>Fungi</taxon>
        <taxon>Dikarya</taxon>
        <taxon>Ascomycota</taxon>
        <taxon>Pezizomycotina</taxon>
        <taxon>Sordariomycetes</taxon>
        <taxon>Sordariomycetidae</taxon>
        <taxon>Ophiostomatales</taxon>
        <taxon>Ophiostomataceae</taxon>
        <taxon>Sporothrix</taxon>
    </lineage>
</organism>
<evidence type="ECO:0000256" key="7">
    <source>
        <dbReference type="PROSITE-ProRule" id="PRU00042"/>
    </source>
</evidence>
<evidence type="ECO:0000313" key="10">
    <source>
        <dbReference type="EMBL" id="CAK7210085.1"/>
    </source>
</evidence>
<dbReference type="PROSITE" id="PS00028">
    <property type="entry name" value="ZINC_FINGER_C2H2_1"/>
    <property type="match status" value="2"/>
</dbReference>
<keyword evidence="2" id="KW-0479">Metal-binding</keyword>
<protein>
    <recommendedName>
        <fullName evidence="9">C2H2-type domain-containing protein</fullName>
    </recommendedName>
</protein>
<comment type="caution">
    <text evidence="10">The sequence shown here is derived from an EMBL/GenBank/DDBJ whole genome shotgun (WGS) entry which is preliminary data.</text>
</comment>
<keyword evidence="3" id="KW-0677">Repeat</keyword>
<feature type="compositionally biased region" description="Polar residues" evidence="8">
    <location>
        <begin position="299"/>
        <end position="309"/>
    </location>
</feature>
<keyword evidence="5" id="KW-0862">Zinc</keyword>
<dbReference type="Pfam" id="PF04082">
    <property type="entry name" value="Fungal_trans"/>
    <property type="match status" value="1"/>
</dbReference>
<feature type="compositionally biased region" description="Low complexity" evidence="8">
    <location>
        <begin position="213"/>
        <end position="227"/>
    </location>
</feature>
<name>A0ABP0AS27_9PEZI</name>
<keyword evidence="4 7" id="KW-0863">Zinc-finger</keyword>
<evidence type="ECO:0000259" key="9">
    <source>
        <dbReference type="PROSITE" id="PS50157"/>
    </source>
</evidence>
<feature type="compositionally biased region" description="Low complexity" evidence="8">
    <location>
        <begin position="342"/>
        <end position="357"/>
    </location>
</feature>
<feature type="region of interest" description="Disordered" evidence="8">
    <location>
        <begin position="299"/>
        <end position="359"/>
    </location>
</feature>
<dbReference type="InterPro" id="IPR051059">
    <property type="entry name" value="VerF-like"/>
</dbReference>
<keyword evidence="6" id="KW-0539">Nucleus</keyword>
<dbReference type="EMBL" id="CAWUHC010000004">
    <property type="protein sequence ID" value="CAK7210085.1"/>
    <property type="molecule type" value="Genomic_DNA"/>
</dbReference>
<evidence type="ECO:0000256" key="1">
    <source>
        <dbReference type="ARBA" id="ARBA00004123"/>
    </source>
</evidence>
<feature type="domain" description="C2H2-type" evidence="9">
    <location>
        <begin position="56"/>
        <end position="84"/>
    </location>
</feature>
<dbReference type="PANTHER" id="PTHR40626:SF11">
    <property type="entry name" value="ZINC FINGER PROTEIN YPR022C"/>
    <property type="match status" value="1"/>
</dbReference>
<dbReference type="Proteomes" id="UP001642406">
    <property type="component" value="Unassembled WGS sequence"/>
</dbReference>
<proteinExistence type="predicted"/>
<evidence type="ECO:0000256" key="3">
    <source>
        <dbReference type="ARBA" id="ARBA00022737"/>
    </source>
</evidence>
<dbReference type="PANTHER" id="PTHR40626">
    <property type="entry name" value="MIP31509P"/>
    <property type="match status" value="1"/>
</dbReference>
<comment type="subcellular location">
    <subcellularLocation>
        <location evidence="1">Nucleus</location>
    </subcellularLocation>
</comment>
<evidence type="ECO:0000313" key="11">
    <source>
        <dbReference type="Proteomes" id="UP001642406"/>
    </source>
</evidence>
<accession>A0ABP0AS27</accession>
<gene>
    <name evidence="10" type="ORF">SBRCBS47491_000651</name>
</gene>
<evidence type="ECO:0000256" key="5">
    <source>
        <dbReference type="ARBA" id="ARBA00022833"/>
    </source>
</evidence>
<feature type="compositionally biased region" description="Basic and acidic residues" evidence="8">
    <location>
        <begin position="199"/>
        <end position="209"/>
    </location>
</feature>
<dbReference type="SUPFAM" id="SSF57667">
    <property type="entry name" value="beta-beta-alpha zinc fingers"/>
    <property type="match status" value="1"/>
</dbReference>
<reference evidence="10 11" key="1">
    <citation type="submission" date="2024-01" db="EMBL/GenBank/DDBJ databases">
        <authorList>
            <person name="Allen C."/>
            <person name="Tagirdzhanova G."/>
        </authorList>
    </citation>
    <scope>NUCLEOTIDE SEQUENCE [LARGE SCALE GENOMIC DNA]</scope>
</reference>
<feature type="compositionally biased region" description="Low complexity" evidence="8">
    <location>
        <begin position="103"/>
        <end position="113"/>
    </location>
</feature>
<dbReference type="PROSITE" id="PS50157">
    <property type="entry name" value="ZINC_FINGER_C2H2_2"/>
    <property type="match status" value="2"/>
</dbReference>
<dbReference type="InterPro" id="IPR007219">
    <property type="entry name" value="XnlR_reg_dom"/>
</dbReference>
<evidence type="ECO:0000256" key="4">
    <source>
        <dbReference type="ARBA" id="ARBA00022771"/>
    </source>
</evidence>
<keyword evidence="11" id="KW-1185">Reference proteome</keyword>
<sequence>MAAIITQPAPAPAAVASNERVRRPRRHYKCAFCQKVFKRSEHCIRHERTHTNEKPFSCRYCRRSYSRKDLVTRHERTLHAQGQAEPSALPPAGIQVENDESDCSSSDVGDGSVPGRKRRRIDAAVLGIADDANPPPSQSDLPGDNGTTDSVTNEVTDAVTDERRTQRRAPPRQPDVFSGLHFGVYDAASQISMSVDLDQTSRHPDEHSNASEQNHTQLDLQQQSQPRQTHELYPFAQYHDTGAQANTINHNLDPRLFAAFEPADMSSFFTLSPFPAGLFDVDQNMPNMVTPGMAGYQQLQTNVSPSPSASRPIVGISPAPVPPAHSPYQLQQVEDQVKDHATSNGSNNSAARASPSNLPLLVKGEPPRIPNLAADNDWHALLCKDLAERLEEPNAIQEVPSAKLLQGFLTSFLDCYYRHQPFIHLPSLSVANTPSPLVLGMCCIGALYRLDRRRAEKLYTLGTKSIAGHVRAFLESSAELPLWVGQSAMLLTAYAALSGDKALAGSVMEGNGFFALLYGKTRVALAAQDPDITKMTWDVWICRESWKRLLGGIYVASTVHLIIWDINPYVNTSQDLEIEVLHEESLWNAKTEAEWADQTANQPRQDYRTLKDGLASIMSDSEPDSPRIAACRLSPFTALLLMHAVVVHVWQLVQVAHTLSPSTSGALGRDPVSSLLMNSAFRSLARSHEMLVDAEDPTGASHEEGTSQIFNCHATLRMAYIRVFSMAHGFERPSLLTSSDPVAAKAFASQFATTKFERSPQLFNAVVKAFEGLSIPVRMGHMLVRKTAALRWSPAHAISGWDCALFVCKWVHSVEMDRLNGIESTPAENELLENIKEVLEEAEYDPGKTQSLAAGVARTWSWMLQDVSLGVEYYPFNGSGPGADGNCF</sequence>
<feature type="region of interest" description="Disordered" evidence="8">
    <location>
        <begin position="77"/>
        <end position="178"/>
    </location>
</feature>
<feature type="compositionally biased region" description="Polar residues" evidence="8">
    <location>
        <begin position="145"/>
        <end position="155"/>
    </location>
</feature>
<evidence type="ECO:0000256" key="2">
    <source>
        <dbReference type="ARBA" id="ARBA00022723"/>
    </source>
</evidence>